<dbReference type="PANTHER" id="PTHR23159">
    <property type="entry name" value="CENTROSOMAL PROTEIN 2"/>
    <property type="match status" value="1"/>
</dbReference>
<feature type="coiled-coil region" evidence="1">
    <location>
        <begin position="391"/>
        <end position="425"/>
    </location>
</feature>
<name>A0A815KIH6_ADIRI</name>
<feature type="coiled-coil region" evidence="1">
    <location>
        <begin position="475"/>
        <end position="509"/>
    </location>
</feature>
<feature type="coiled-coil region" evidence="1">
    <location>
        <begin position="130"/>
        <end position="274"/>
    </location>
</feature>
<dbReference type="Proteomes" id="UP000663828">
    <property type="component" value="Unassembled WGS sequence"/>
</dbReference>
<feature type="region of interest" description="Disordered" evidence="2">
    <location>
        <begin position="18"/>
        <end position="39"/>
    </location>
</feature>
<dbReference type="EMBL" id="CAJNOR010003273">
    <property type="protein sequence ID" value="CAF1396535.1"/>
    <property type="molecule type" value="Genomic_DNA"/>
</dbReference>
<accession>A0A815KIH6</accession>
<dbReference type="AlphaFoldDB" id="A0A815KIH6"/>
<reference evidence="3" key="1">
    <citation type="submission" date="2021-02" db="EMBL/GenBank/DDBJ databases">
        <authorList>
            <person name="Nowell W R."/>
        </authorList>
    </citation>
    <scope>NUCLEOTIDE SEQUENCE</scope>
</reference>
<evidence type="ECO:0000256" key="2">
    <source>
        <dbReference type="SAM" id="MobiDB-lite"/>
    </source>
</evidence>
<keyword evidence="1" id="KW-0175">Coiled coil</keyword>
<feature type="non-terminal residue" evidence="3">
    <location>
        <position position="1"/>
    </location>
</feature>
<feature type="coiled-coil region" evidence="1">
    <location>
        <begin position="837"/>
        <end position="864"/>
    </location>
</feature>
<feature type="coiled-coil region" evidence="1">
    <location>
        <begin position="929"/>
        <end position="960"/>
    </location>
</feature>
<feature type="region of interest" description="Disordered" evidence="2">
    <location>
        <begin position="783"/>
        <end position="807"/>
    </location>
</feature>
<gene>
    <name evidence="3" type="ORF">XAT740_LOCUS33899</name>
</gene>
<keyword evidence="4" id="KW-1185">Reference proteome</keyword>
<sequence length="1122" mass="132405">DTSIRALIDVENHLKMYTTKRRRQEQQHAQNPTGTRDKVEDVVDGNERYAVHQQSADSSTTDSDEYSESNLPVLVHSDERTEYLAHILRDADLSYLIQLDRVQQVEYFLSERYQLIDEIEYLRSYYEKQDQILKHRLDEAENENERLMNDHRSLSKQLILYRNLVDAPENPRSATDSKDYQQLKRIIEEVAQENERLYAELNYFKTSDPVYEQVQILETANLHLKQQLNQAINENNHLKQILNVDEINYLRTKLSATLEECEQLKQTNKRLTQQQVTFSKQVHVYPTPPSSLSNQLQLSPISTHSSRSGGLENLSIEHSSNEMIELHEHVHRLEQTLQQRDYDLQKLQNQIEKGTSSIMSSIEDLCIASSKISSPPPASSTISLYKHQPSIHDLQNEIDQLHDRLDELTNENQTLQTRLREVDTIYEENQYLYAEKSQWMEEMEHARLQQLALVQEFNAMKQRERDVRQTKHSDLSQFQIQIDRLTDTNSELENEVIHLREQMHRMKQAYEKDKQDLVDTNHHYKQILQATQQTQKLPKKSTRADKINEYEERIHVLTEQNEQKEQKYNRIHDAIVKLQNDYREKELIFAQQMDDVIQQRDTIQSQFTSLQTQYEQLQQRMDSADRRIQGEERSLVPIDHHTKTSQSKLPENVTELQEKYEKEIAEYQSQVESLRVAQKHMTENYDGEILKSHQTNIQLQHEINQYASQLEHYRSNVDKLQAEINEKQNFIEQIQNDLLDRSALFVTINNQLSQENNMKLMKINELEQIIHDEQLQKMELLKSPTTGKQSSEQHMQPSEQRQIHSDQTNYSIKRELLILRNQLITKSDENTILQHSIHDERLRRHSLEMKLKRLKQEHIDLRTELYSRMEENQSLQYELIECRLTAEYYSHMSGQSPTSDNASVNTPSPTVLQLYLKEKSDNMHCQLTCRAYQQQIEHLKKNYEILKQKYKQRLQEEKDIHECTKMKYIDYIRNIQRDLQETRQLLAKDSEIKVNQETIYQQMVAERKQLMLASDNNDKDRDVHHESITLTSKINSIEQQILTLNNRIDQTVREQSEFHQDVDGIRVDIHVSSEASGSSSPVLPSRSTTVTYLDSTTRTAPITYTESIGFDDGHVYEVSATS</sequence>
<protein>
    <submittedName>
        <fullName evidence="3">Uncharacterized protein</fullName>
    </submittedName>
</protein>
<evidence type="ECO:0000256" key="1">
    <source>
        <dbReference type="SAM" id="Coils"/>
    </source>
</evidence>
<proteinExistence type="predicted"/>
<feature type="coiled-coil region" evidence="1">
    <location>
        <begin position="547"/>
        <end position="783"/>
    </location>
</feature>
<comment type="caution">
    <text evidence="3">The sequence shown here is derived from an EMBL/GenBank/DDBJ whole genome shotgun (WGS) entry which is preliminary data.</text>
</comment>
<evidence type="ECO:0000313" key="3">
    <source>
        <dbReference type="EMBL" id="CAF1396535.1"/>
    </source>
</evidence>
<dbReference type="PANTHER" id="PTHR23159:SF31">
    <property type="entry name" value="CENTROSOME-ASSOCIATED PROTEIN CEP250 ISOFORM X1"/>
    <property type="match status" value="1"/>
</dbReference>
<organism evidence="3 4">
    <name type="scientific">Adineta ricciae</name>
    <name type="common">Rotifer</name>
    <dbReference type="NCBI Taxonomy" id="249248"/>
    <lineage>
        <taxon>Eukaryota</taxon>
        <taxon>Metazoa</taxon>
        <taxon>Spiralia</taxon>
        <taxon>Gnathifera</taxon>
        <taxon>Rotifera</taxon>
        <taxon>Eurotatoria</taxon>
        <taxon>Bdelloidea</taxon>
        <taxon>Adinetida</taxon>
        <taxon>Adinetidae</taxon>
        <taxon>Adineta</taxon>
    </lineage>
</organism>
<evidence type="ECO:0000313" key="4">
    <source>
        <dbReference type="Proteomes" id="UP000663828"/>
    </source>
</evidence>